<dbReference type="AlphaFoldDB" id="A0A0R2XE34"/>
<evidence type="ECO:0000256" key="7">
    <source>
        <dbReference type="ARBA" id="ARBA00035136"/>
    </source>
</evidence>
<evidence type="ECO:0000313" key="9">
    <source>
        <dbReference type="EMBL" id="KRP34370.1"/>
    </source>
</evidence>
<comment type="caution">
    <text evidence="9">The sequence shown here is derived from an EMBL/GenBank/DDBJ whole genome shotgun (WGS) entry which is preliminary data.</text>
</comment>
<dbReference type="PANTHER" id="PTHR33398">
    <property type="entry name" value="30S RIBOSOMAL PROTEIN S20"/>
    <property type="match status" value="1"/>
</dbReference>
<dbReference type="SUPFAM" id="SSF46992">
    <property type="entry name" value="Ribosomal protein S20"/>
    <property type="match status" value="1"/>
</dbReference>
<protein>
    <recommendedName>
        <fullName evidence="7">Small ribosomal subunit protein bS20</fullName>
    </recommendedName>
    <alternativeName>
        <fullName evidence="8">30S ribosomal protein S20</fullName>
    </alternativeName>
</protein>
<evidence type="ECO:0000256" key="3">
    <source>
        <dbReference type="ARBA" id="ARBA00022730"/>
    </source>
</evidence>
<dbReference type="GO" id="GO:0006412">
    <property type="term" value="P:translation"/>
    <property type="evidence" value="ECO:0007669"/>
    <property type="project" value="InterPro"/>
</dbReference>
<evidence type="ECO:0000256" key="8">
    <source>
        <dbReference type="ARBA" id="ARBA00035343"/>
    </source>
</evidence>
<evidence type="ECO:0000256" key="5">
    <source>
        <dbReference type="ARBA" id="ARBA00022980"/>
    </source>
</evidence>
<accession>A0A0R2XE34</accession>
<reference evidence="9 10" key="1">
    <citation type="submission" date="2015-10" db="EMBL/GenBank/DDBJ databases">
        <title>Metagenome-Assembled Genomes uncover a global brackish microbiome.</title>
        <authorList>
            <person name="Hugerth L.W."/>
            <person name="Larsson J."/>
            <person name="Alneberg J."/>
            <person name="Lindh M.V."/>
            <person name="Legrand C."/>
            <person name="Pinhassi J."/>
            <person name="Andersson A.F."/>
        </authorList>
    </citation>
    <scope>NUCLEOTIDE SEQUENCE [LARGE SCALE GENOMIC DNA]</scope>
    <source>
        <strain evidence="9">BACL9 MAG-120924-bin69</strain>
    </source>
</reference>
<keyword evidence="3" id="KW-0699">rRNA-binding</keyword>
<name>A0A0R2XE34_9BACT</name>
<organism evidence="9 10">
    <name type="scientific">Verrucomicrobia subdivision 6 bacterium BACL9 MAG-120924-bin69</name>
    <dbReference type="NCBI Taxonomy" id="1655635"/>
    <lineage>
        <taxon>Bacteria</taxon>
        <taxon>Pseudomonadati</taxon>
        <taxon>Verrucomicrobiota</taxon>
        <taxon>Verrucomicrobiia</taxon>
        <taxon>Verrucomicrobiales</taxon>
        <taxon>Verrucomicrobia subdivision 6</taxon>
    </lineage>
</organism>
<dbReference type="Gene3D" id="1.20.58.110">
    <property type="entry name" value="Ribosomal protein S20"/>
    <property type="match status" value="1"/>
</dbReference>
<evidence type="ECO:0000256" key="1">
    <source>
        <dbReference type="ARBA" id="ARBA00003134"/>
    </source>
</evidence>
<comment type="function">
    <text evidence="1">Binds directly to 16S ribosomal RNA.</text>
</comment>
<dbReference type="Proteomes" id="UP000051220">
    <property type="component" value="Unassembled WGS sequence"/>
</dbReference>
<gene>
    <name evidence="9" type="ORF">ABS33_00950</name>
</gene>
<sequence length="84" mass="9400">MANTASAAKQARGALRRRAVNRLLLDQARNSQKKLVALIAAGKKEEAGKLFPELQRRLDRAAKGHAIHRNRSARIKSRIAHKLR</sequence>
<dbReference type="GO" id="GO:0015935">
    <property type="term" value="C:small ribosomal subunit"/>
    <property type="evidence" value="ECO:0007669"/>
    <property type="project" value="TreeGrafter"/>
</dbReference>
<dbReference type="EMBL" id="LIDN01000016">
    <property type="protein sequence ID" value="KRP34370.1"/>
    <property type="molecule type" value="Genomic_DNA"/>
</dbReference>
<dbReference type="Pfam" id="PF01649">
    <property type="entry name" value="Ribosomal_S20p"/>
    <property type="match status" value="1"/>
</dbReference>
<dbReference type="GO" id="GO:0070181">
    <property type="term" value="F:small ribosomal subunit rRNA binding"/>
    <property type="evidence" value="ECO:0007669"/>
    <property type="project" value="TreeGrafter"/>
</dbReference>
<dbReference type="InterPro" id="IPR002583">
    <property type="entry name" value="Ribosomal_bS20"/>
</dbReference>
<comment type="similarity">
    <text evidence="2">Belongs to the bacterial ribosomal protein bS20 family.</text>
</comment>
<evidence type="ECO:0000256" key="4">
    <source>
        <dbReference type="ARBA" id="ARBA00022884"/>
    </source>
</evidence>
<dbReference type="GO" id="GO:0003735">
    <property type="term" value="F:structural constituent of ribosome"/>
    <property type="evidence" value="ECO:0007669"/>
    <property type="project" value="InterPro"/>
</dbReference>
<evidence type="ECO:0000313" key="10">
    <source>
        <dbReference type="Proteomes" id="UP000051220"/>
    </source>
</evidence>
<dbReference type="NCBIfam" id="TIGR00029">
    <property type="entry name" value="S20"/>
    <property type="match status" value="1"/>
</dbReference>
<keyword evidence="4" id="KW-0694">RNA-binding</keyword>
<dbReference type="InterPro" id="IPR036510">
    <property type="entry name" value="Ribosomal_bS20_sf"/>
</dbReference>
<keyword evidence="5" id="KW-0689">Ribosomal protein</keyword>
<dbReference type="PANTHER" id="PTHR33398:SF1">
    <property type="entry name" value="SMALL RIBOSOMAL SUBUNIT PROTEIN BS20C"/>
    <property type="match status" value="1"/>
</dbReference>
<evidence type="ECO:0000256" key="6">
    <source>
        <dbReference type="ARBA" id="ARBA00023274"/>
    </source>
</evidence>
<proteinExistence type="inferred from homology"/>
<dbReference type="GO" id="GO:0005829">
    <property type="term" value="C:cytosol"/>
    <property type="evidence" value="ECO:0007669"/>
    <property type="project" value="TreeGrafter"/>
</dbReference>
<keyword evidence="6" id="KW-0687">Ribonucleoprotein</keyword>
<evidence type="ECO:0000256" key="2">
    <source>
        <dbReference type="ARBA" id="ARBA00007634"/>
    </source>
</evidence>